<evidence type="ECO:0000313" key="6">
    <source>
        <dbReference type="Proteomes" id="UP000272428"/>
    </source>
</evidence>
<dbReference type="PANTHER" id="PTHR47566">
    <property type="match status" value="1"/>
</dbReference>
<dbReference type="SUPFAM" id="SSF52058">
    <property type="entry name" value="L domain-like"/>
    <property type="match status" value="1"/>
</dbReference>
<keyword evidence="3" id="KW-0732">Signal</keyword>
<keyword evidence="6" id="KW-1185">Reference proteome</keyword>
<keyword evidence="2" id="KW-0677">Repeat</keyword>
<feature type="domain" description="EF-hand" evidence="4">
    <location>
        <begin position="26"/>
        <end position="61"/>
    </location>
</feature>
<dbReference type="Gene3D" id="3.80.10.10">
    <property type="entry name" value="Ribonuclease Inhibitor"/>
    <property type="match status" value="1"/>
</dbReference>
<dbReference type="InterPro" id="IPR032675">
    <property type="entry name" value="LRR_dom_sf"/>
</dbReference>
<comment type="caution">
    <text evidence="5">The sequence shown here is derived from an EMBL/GenBank/DDBJ whole genome shotgun (WGS) entry which is preliminary data.</text>
</comment>
<dbReference type="Proteomes" id="UP000272428">
    <property type="component" value="Unassembled WGS sequence"/>
</dbReference>
<evidence type="ECO:0000256" key="2">
    <source>
        <dbReference type="ARBA" id="ARBA00022737"/>
    </source>
</evidence>
<gene>
    <name evidence="5" type="ORF">BCF58_0658</name>
</gene>
<dbReference type="PANTHER" id="PTHR47566:SF1">
    <property type="entry name" value="PROTEIN NUD1"/>
    <property type="match status" value="1"/>
</dbReference>
<dbReference type="PROSITE" id="PS50222">
    <property type="entry name" value="EF_HAND_2"/>
    <property type="match status" value="1"/>
</dbReference>
<dbReference type="EMBL" id="RBXB01000001">
    <property type="protein sequence ID" value="RKT01438.1"/>
    <property type="molecule type" value="Genomic_DNA"/>
</dbReference>
<reference evidence="5 6" key="1">
    <citation type="submission" date="2018-10" db="EMBL/GenBank/DDBJ databases">
        <title>Genomic Encyclopedia of Archaeal and Bacterial Type Strains, Phase II (KMG-II): from individual species to whole genera.</title>
        <authorList>
            <person name="Goeker M."/>
        </authorList>
    </citation>
    <scope>NUCLEOTIDE SEQUENCE [LARGE SCALE GENOMIC DNA]</scope>
    <source>
        <strain evidence="5 6">DSM 14219</strain>
    </source>
</reference>
<dbReference type="InterPro" id="IPR001611">
    <property type="entry name" value="Leu-rich_rpt"/>
</dbReference>
<evidence type="ECO:0000256" key="3">
    <source>
        <dbReference type="SAM" id="SignalP"/>
    </source>
</evidence>
<feature type="chain" id="PRO_5019759466" description="EF-hand domain-containing protein" evidence="3">
    <location>
        <begin position="21"/>
        <end position="211"/>
    </location>
</feature>
<evidence type="ECO:0000313" key="5">
    <source>
        <dbReference type="EMBL" id="RKT01438.1"/>
    </source>
</evidence>
<name>A0A495SMF1_9FLAO</name>
<dbReference type="PROSITE" id="PS51450">
    <property type="entry name" value="LRR"/>
    <property type="match status" value="1"/>
</dbReference>
<evidence type="ECO:0000259" key="4">
    <source>
        <dbReference type="PROSITE" id="PS50222"/>
    </source>
</evidence>
<dbReference type="InterPro" id="IPR002048">
    <property type="entry name" value="EF_hand_dom"/>
</dbReference>
<dbReference type="GO" id="GO:0005509">
    <property type="term" value="F:calcium ion binding"/>
    <property type="evidence" value="ECO:0007669"/>
    <property type="project" value="InterPro"/>
</dbReference>
<organism evidence="5 6">
    <name type="scientific">Chryseobacterium defluvii</name>
    <dbReference type="NCBI Taxonomy" id="160396"/>
    <lineage>
        <taxon>Bacteria</taxon>
        <taxon>Pseudomonadati</taxon>
        <taxon>Bacteroidota</taxon>
        <taxon>Flavobacteriia</taxon>
        <taxon>Flavobacteriales</taxon>
        <taxon>Weeksellaceae</taxon>
        <taxon>Chryseobacterium group</taxon>
        <taxon>Chryseobacterium</taxon>
    </lineage>
</organism>
<dbReference type="GO" id="GO:0035591">
    <property type="term" value="F:signaling adaptor activity"/>
    <property type="evidence" value="ECO:0007669"/>
    <property type="project" value="TreeGrafter"/>
</dbReference>
<dbReference type="AlphaFoldDB" id="A0A495SMF1"/>
<accession>A0A495SMF1</accession>
<feature type="signal peptide" evidence="3">
    <location>
        <begin position="1"/>
        <end position="20"/>
    </location>
</feature>
<dbReference type="RefSeq" id="WP_228434720.1">
    <property type="nucleotide sequence ID" value="NZ_RBXB01000001.1"/>
</dbReference>
<sequence length="211" mass="23800">MKNKIFAVLFLFATVMFSTAQKLNFKDKNFEKAAIENYDINKDGFIDGKEALQVSNLFLVKKGITSADDLVFFSQVKMVVLDDNSISTISLKNLDALQLFSCTNCRISTFRAENLKNLVSVYVNNNFINNIFLKGLPRIDQLAISLNQLKAIDVSDLRNLKKLNLEHNQLQKLDISRNYNLKTLNIGGNKMKETAIHKGSQTDLIIFGAAQ</sequence>
<keyword evidence="1" id="KW-0433">Leucine-rich repeat</keyword>
<evidence type="ECO:0000256" key="1">
    <source>
        <dbReference type="ARBA" id="ARBA00022614"/>
    </source>
</evidence>
<protein>
    <recommendedName>
        <fullName evidence="4">EF-hand domain-containing protein</fullName>
    </recommendedName>
</protein>
<dbReference type="InterPro" id="IPR052574">
    <property type="entry name" value="CDIRP"/>
</dbReference>
<proteinExistence type="predicted"/>